<dbReference type="GO" id="GO:0009897">
    <property type="term" value="C:external side of plasma membrane"/>
    <property type="evidence" value="ECO:0007669"/>
    <property type="project" value="TreeGrafter"/>
</dbReference>
<evidence type="ECO:0000256" key="1">
    <source>
        <dbReference type="ARBA" id="ARBA00004370"/>
    </source>
</evidence>
<dbReference type="InterPro" id="IPR050208">
    <property type="entry name" value="MHC_class-I_related"/>
</dbReference>
<dbReference type="GO" id="GO:0002476">
    <property type="term" value="P:antigen processing and presentation of endogenous peptide antigen via MHC class Ib"/>
    <property type="evidence" value="ECO:0007669"/>
    <property type="project" value="TreeGrafter"/>
</dbReference>
<name>A0A8J6A220_GALPY</name>
<dbReference type="GO" id="GO:0002486">
    <property type="term" value="P:antigen processing and presentation of endogenous peptide antigen via MHC class I via ER pathway, TAP-independent"/>
    <property type="evidence" value="ECO:0007669"/>
    <property type="project" value="TreeGrafter"/>
</dbReference>
<protein>
    <submittedName>
        <fullName evidence="7">Retinoic acid early transcript 1E</fullName>
    </submittedName>
</protein>
<keyword evidence="3" id="KW-0472">Membrane</keyword>
<dbReference type="OrthoDB" id="9531345at2759"/>
<comment type="caution">
    <text evidence="7">The sequence shown here is derived from an EMBL/GenBank/DDBJ whole genome shotgun (WGS) entry which is preliminary data.</text>
</comment>
<evidence type="ECO:0000256" key="5">
    <source>
        <dbReference type="ARBA" id="ARBA00023180"/>
    </source>
</evidence>
<dbReference type="InterPro" id="IPR037055">
    <property type="entry name" value="MHC_I-like_Ag-recog_sf"/>
</dbReference>
<evidence type="ECO:0000256" key="4">
    <source>
        <dbReference type="ARBA" id="ARBA00023157"/>
    </source>
</evidence>
<proteinExistence type="predicted"/>
<keyword evidence="5" id="KW-0325">Glycoprotein</keyword>
<dbReference type="SUPFAM" id="SSF54452">
    <property type="entry name" value="MHC antigen-recognition domain"/>
    <property type="match status" value="1"/>
</dbReference>
<evidence type="ECO:0000256" key="6">
    <source>
        <dbReference type="SAM" id="SignalP"/>
    </source>
</evidence>
<sequence>MKLVSLTLLILCLLTEICKALGNPRSLHLNLTVNSQSKPGQPWCQVHGSVDENPFLWYDCDRYKGTPVGLLGEKVNATKTWTDLTQTLGEVGKELRMTLSNIKLERTSTRAQRGPGASWEFSISGQRALLFDPVSGKWLAIDPGASGVKEEWESNQQLTQYLRTISLGDCSHWLQEFLQHWEDMLEPTDESPLHHEYVSTVAIDCENVTSDQPLMTDSDP</sequence>
<dbReference type="EMBL" id="JAGFMF010011888">
    <property type="protein sequence ID" value="KAG8510225.1"/>
    <property type="molecule type" value="Genomic_DNA"/>
</dbReference>
<dbReference type="PANTHER" id="PTHR16675:SF64">
    <property type="entry name" value="RETINOIC ACID EARLY TRANSCRIPT 1E"/>
    <property type="match status" value="1"/>
</dbReference>
<evidence type="ECO:0000256" key="3">
    <source>
        <dbReference type="ARBA" id="ARBA00023136"/>
    </source>
</evidence>
<organism evidence="7 8">
    <name type="scientific">Galemys pyrenaicus</name>
    <name type="common">Iberian desman</name>
    <name type="synonym">Pyrenean desman</name>
    <dbReference type="NCBI Taxonomy" id="202257"/>
    <lineage>
        <taxon>Eukaryota</taxon>
        <taxon>Metazoa</taxon>
        <taxon>Chordata</taxon>
        <taxon>Craniata</taxon>
        <taxon>Vertebrata</taxon>
        <taxon>Euteleostomi</taxon>
        <taxon>Mammalia</taxon>
        <taxon>Eutheria</taxon>
        <taxon>Laurasiatheria</taxon>
        <taxon>Eulipotyphla</taxon>
        <taxon>Talpidae</taxon>
        <taxon>Galemys</taxon>
    </lineage>
</organism>
<keyword evidence="4" id="KW-1015">Disulfide bond</keyword>
<keyword evidence="2 6" id="KW-0732">Signal</keyword>
<dbReference type="PANTHER" id="PTHR16675">
    <property type="entry name" value="MHC CLASS I-RELATED"/>
    <property type="match status" value="1"/>
</dbReference>
<dbReference type="GO" id="GO:0001916">
    <property type="term" value="P:positive regulation of T cell mediated cytotoxicity"/>
    <property type="evidence" value="ECO:0007669"/>
    <property type="project" value="TreeGrafter"/>
</dbReference>
<dbReference type="Gene3D" id="3.30.500.10">
    <property type="entry name" value="MHC class I-like antigen recognition-like"/>
    <property type="match status" value="1"/>
</dbReference>
<evidence type="ECO:0000313" key="7">
    <source>
        <dbReference type="EMBL" id="KAG8510225.1"/>
    </source>
</evidence>
<gene>
    <name evidence="7" type="ORF">J0S82_003983</name>
</gene>
<dbReference type="GO" id="GO:0006955">
    <property type="term" value="P:immune response"/>
    <property type="evidence" value="ECO:0007669"/>
    <property type="project" value="TreeGrafter"/>
</dbReference>
<feature type="signal peptide" evidence="6">
    <location>
        <begin position="1"/>
        <end position="20"/>
    </location>
</feature>
<dbReference type="Proteomes" id="UP000700334">
    <property type="component" value="Unassembled WGS sequence"/>
</dbReference>
<accession>A0A8J6A220</accession>
<dbReference type="GO" id="GO:0005615">
    <property type="term" value="C:extracellular space"/>
    <property type="evidence" value="ECO:0007669"/>
    <property type="project" value="TreeGrafter"/>
</dbReference>
<reference evidence="7" key="1">
    <citation type="journal article" date="2021" name="Evol. Appl.">
        <title>The genome of the Pyrenean desman and the effects of bottlenecks and inbreeding on the genomic landscape of an endangered species.</title>
        <authorList>
            <person name="Escoda L."/>
            <person name="Castresana J."/>
        </authorList>
    </citation>
    <scope>NUCLEOTIDE SEQUENCE</scope>
    <source>
        <strain evidence="7">IBE-C5619</strain>
    </source>
</reference>
<comment type="subcellular location">
    <subcellularLocation>
        <location evidence="1">Membrane</location>
    </subcellularLocation>
</comment>
<dbReference type="AlphaFoldDB" id="A0A8J6A220"/>
<evidence type="ECO:0000313" key="8">
    <source>
        <dbReference type="Proteomes" id="UP000700334"/>
    </source>
</evidence>
<evidence type="ECO:0000256" key="2">
    <source>
        <dbReference type="ARBA" id="ARBA00022729"/>
    </source>
</evidence>
<keyword evidence="8" id="KW-1185">Reference proteome</keyword>
<feature type="chain" id="PRO_5035328264" evidence="6">
    <location>
        <begin position="21"/>
        <end position="220"/>
    </location>
</feature>
<dbReference type="FunFam" id="3.30.500.10:FF:000004">
    <property type="entry name" value="Retinoic acid early-inducible protein 1-beta"/>
    <property type="match status" value="1"/>
</dbReference>
<dbReference type="GO" id="GO:0046703">
    <property type="term" value="F:natural killer cell lectin-like receptor binding"/>
    <property type="evidence" value="ECO:0007669"/>
    <property type="project" value="UniProtKB-ARBA"/>
</dbReference>
<dbReference type="InterPro" id="IPR011162">
    <property type="entry name" value="MHC_I/II-like_Ag-recog"/>
</dbReference>